<feature type="compositionally biased region" description="Polar residues" evidence="1">
    <location>
        <begin position="1"/>
        <end position="10"/>
    </location>
</feature>
<feature type="region of interest" description="Disordered" evidence="1">
    <location>
        <begin position="1"/>
        <end position="22"/>
    </location>
</feature>
<name>A0AA36B4R2_OCTVU</name>
<accession>A0AA36B4R2</accession>
<proteinExistence type="predicted"/>
<dbReference type="Proteomes" id="UP001162480">
    <property type="component" value="Chromosome 8"/>
</dbReference>
<evidence type="ECO:0000256" key="1">
    <source>
        <dbReference type="SAM" id="MobiDB-lite"/>
    </source>
</evidence>
<organism evidence="2 3">
    <name type="scientific">Octopus vulgaris</name>
    <name type="common">Common octopus</name>
    <dbReference type="NCBI Taxonomy" id="6645"/>
    <lineage>
        <taxon>Eukaryota</taxon>
        <taxon>Metazoa</taxon>
        <taxon>Spiralia</taxon>
        <taxon>Lophotrochozoa</taxon>
        <taxon>Mollusca</taxon>
        <taxon>Cephalopoda</taxon>
        <taxon>Coleoidea</taxon>
        <taxon>Octopodiformes</taxon>
        <taxon>Octopoda</taxon>
        <taxon>Incirrata</taxon>
        <taxon>Octopodidae</taxon>
        <taxon>Octopus</taxon>
    </lineage>
</organism>
<dbReference type="AlphaFoldDB" id="A0AA36B4R2"/>
<reference evidence="2" key="1">
    <citation type="submission" date="2023-08" db="EMBL/GenBank/DDBJ databases">
        <authorList>
            <person name="Alioto T."/>
            <person name="Alioto T."/>
            <person name="Gomez Garrido J."/>
        </authorList>
    </citation>
    <scope>NUCLEOTIDE SEQUENCE</scope>
</reference>
<evidence type="ECO:0000313" key="2">
    <source>
        <dbReference type="EMBL" id="CAI9727136.1"/>
    </source>
</evidence>
<dbReference type="EMBL" id="OX597821">
    <property type="protein sequence ID" value="CAI9727136.1"/>
    <property type="molecule type" value="Genomic_DNA"/>
</dbReference>
<sequence length="102" mass="12066">MIVPSFSRQQAMDKKQSTSSSVYQRGLSFENFSMCEKRIDSTVDRIGEGELLSYHQKAYILEAKEAHYRRSEMAIRSKETFITYLSHIMKHEVRSEKPYFIF</sequence>
<evidence type="ECO:0000313" key="3">
    <source>
        <dbReference type="Proteomes" id="UP001162480"/>
    </source>
</evidence>
<protein>
    <submittedName>
        <fullName evidence="2">Uncharacterized protein</fullName>
    </submittedName>
</protein>
<gene>
    <name evidence="2" type="ORF">OCTVUL_1B006625</name>
</gene>
<keyword evidence="3" id="KW-1185">Reference proteome</keyword>